<evidence type="ECO:0000313" key="5">
    <source>
        <dbReference type="Proteomes" id="UP001140091"/>
    </source>
</evidence>
<dbReference type="PANTHER" id="PTHR10039">
    <property type="entry name" value="AMELOGENIN"/>
    <property type="match status" value="1"/>
</dbReference>
<sequence length="606" mass="67154">MPPQSKKPNILSRVFSRFGNRRNKLAAAPSNQLEGSSIVAAGPSSSYHSLTRSVPDLSVPVDNLTPLSHGLQPPIRQSRSENEIVDFSQNAAMSMHHYGQHDSLQPPQPFPALQSSDYPPGGHGATPSFFPGASGFQMRDFNVNVGGTGDKSIDGWERLLKNTAPNALHDSDARYDPPKCDEDTRIEVIGEITDWIKDRDGPQRLLCMTGAAGSGKSALQQTTAEICQDSGILSSTFFFSASDPTRNTVKPVIPTIAYQLGRTSDTLRRWIKAAVENDPLIFSKSLRTQMSTLIVAPSQRCKGMGMDLTTLPHAILIDGLDECTGEDRQAELLTAVKECLLVNDLPFRVFIASRPEWAIRTALEPGGHLSKVAYHIQLSDQYDASADMRRYLRRRFEGISLRIGDLQWFTDDNIETLVQAASGQFVYVATVFKYISERRASPVQRLKAVLTWTPGAGRGAKPFEALDRLYTNILLNAKDAYEAVDTNHGREFLLLFRAYHISATGFPCNSISIVVDPAPELLSAWLFQEDKAEESLISDLRSLVTFQMGQFGSLYLHLYHKSFSDFLEEESRAKALFVPLSRVATHLAKCLMQHIVECPFESDSRA</sequence>
<dbReference type="AlphaFoldDB" id="A0A9W8IR28"/>
<keyword evidence="1" id="KW-0677">Repeat</keyword>
<comment type="caution">
    <text evidence="4">The sequence shown here is derived from an EMBL/GenBank/DDBJ whole genome shotgun (WGS) entry which is preliminary data.</text>
</comment>
<evidence type="ECO:0000313" key="4">
    <source>
        <dbReference type="EMBL" id="KAJ2921210.1"/>
    </source>
</evidence>
<feature type="region of interest" description="Disordered" evidence="2">
    <location>
        <begin position="98"/>
        <end position="131"/>
    </location>
</feature>
<reference evidence="4" key="1">
    <citation type="submission" date="2022-06" db="EMBL/GenBank/DDBJ databases">
        <title>Genome Sequence of Candolleomyces eurysporus.</title>
        <authorList>
            <person name="Buettner E."/>
        </authorList>
    </citation>
    <scope>NUCLEOTIDE SEQUENCE</scope>
    <source>
        <strain evidence="4">VTCC 930004</strain>
    </source>
</reference>
<name>A0A9W8IR28_9AGAR</name>
<gene>
    <name evidence="4" type="ORF">H1R20_g15884</name>
</gene>
<keyword evidence="5" id="KW-1185">Reference proteome</keyword>
<evidence type="ECO:0000256" key="1">
    <source>
        <dbReference type="ARBA" id="ARBA00022737"/>
    </source>
</evidence>
<proteinExistence type="predicted"/>
<dbReference type="SUPFAM" id="SSF52540">
    <property type="entry name" value="P-loop containing nucleoside triphosphate hydrolases"/>
    <property type="match status" value="1"/>
</dbReference>
<feature type="non-terminal residue" evidence="4">
    <location>
        <position position="1"/>
    </location>
</feature>
<protein>
    <recommendedName>
        <fullName evidence="3">Nephrocystin 3-like N-terminal domain-containing protein</fullName>
    </recommendedName>
</protein>
<evidence type="ECO:0000259" key="3">
    <source>
        <dbReference type="Pfam" id="PF24883"/>
    </source>
</evidence>
<dbReference type="EMBL" id="JANBPK010001649">
    <property type="protein sequence ID" value="KAJ2921210.1"/>
    <property type="molecule type" value="Genomic_DNA"/>
</dbReference>
<dbReference type="Proteomes" id="UP001140091">
    <property type="component" value="Unassembled WGS sequence"/>
</dbReference>
<dbReference type="OrthoDB" id="1658288at2759"/>
<feature type="domain" description="Nephrocystin 3-like N-terminal" evidence="3">
    <location>
        <begin position="191"/>
        <end position="354"/>
    </location>
</feature>
<evidence type="ECO:0000256" key="2">
    <source>
        <dbReference type="SAM" id="MobiDB-lite"/>
    </source>
</evidence>
<dbReference type="Pfam" id="PF24883">
    <property type="entry name" value="NPHP3_N"/>
    <property type="match status" value="1"/>
</dbReference>
<accession>A0A9W8IR28</accession>
<dbReference type="InterPro" id="IPR056884">
    <property type="entry name" value="NPHP3-like_N"/>
</dbReference>
<dbReference type="PANTHER" id="PTHR10039:SF14">
    <property type="entry name" value="NACHT DOMAIN-CONTAINING PROTEIN"/>
    <property type="match status" value="1"/>
</dbReference>
<dbReference type="InterPro" id="IPR027417">
    <property type="entry name" value="P-loop_NTPase"/>
</dbReference>
<organism evidence="4 5">
    <name type="scientific">Candolleomyces eurysporus</name>
    <dbReference type="NCBI Taxonomy" id="2828524"/>
    <lineage>
        <taxon>Eukaryota</taxon>
        <taxon>Fungi</taxon>
        <taxon>Dikarya</taxon>
        <taxon>Basidiomycota</taxon>
        <taxon>Agaricomycotina</taxon>
        <taxon>Agaricomycetes</taxon>
        <taxon>Agaricomycetidae</taxon>
        <taxon>Agaricales</taxon>
        <taxon>Agaricineae</taxon>
        <taxon>Psathyrellaceae</taxon>
        <taxon>Candolleomyces</taxon>
    </lineage>
</organism>